<evidence type="ECO:0000313" key="2">
    <source>
        <dbReference type="EMBL" id="RDW79103.1"/>
    </source>
</evidence>
<dbReference type="Proteomes" id="UP000256690">
    <property type="component" value="Unassembled WGS sequence"/>
</dbReference>
<dbReference type="AlphaFoldDB" id="A0A3D8RYG4"/>
<dbReference type="SUPFAM" id="SSF51905">
    <property type="entry name" value="FAD/NAD(P)-binding domain"/>
    <property type="match status" value="1"/>
</dbReference>
<sequence length="533" mass="58366">MFFGSPGSQIEIDRADSTWTWRDPRTIDSPRQSLPSTVNAWPIPSGPQGIQANRSSRRWTSLKRDQPQGRDFEVSRRISALIAAMRLEAFTLHSALLGTATAAAAAFNSQAQTQAQAIDRDVVILGGGATGTYAAVQLREQGHTVALVEQKSRLGGHAETLFLPDGKYVNYGVEGYFNNEVTKDFFAQLDVDYEALLPATLLTQHVNFRTGERALPGSELLTTAAAALLYRGAIEQFDFLAAGVIDLPSEVPEILLRPFREFVDEYALWGAVDLVFTFTENVGNILDRPTLYVIQDFGIPHIDALLDGGYIRPKNGVTVLFDKAANYIDPQNIFYDSAAIDTTRSEDSVEVLIENSKTGSQTLIRAKRLLVAFPPVLDKLYGFDLSADESSLFAKWTYMNYYAAVLTNTPVPDNFNILNTDPSNQPGALPTTPFNWALEYSGVPGYFMNKIVGEANLTEAEARALVIDDVKRMSEAGTFKMEDGEEPTIAAFASHAPETLMVSTEDVAGAKEHVLYGVCVVHGLFDGVIVKGL</sequence>
<evidence type="ECO:0000313" key="3">
    <source>
        <dbReference type="Proteomes" id="UP000256690"/>
    </source>
</evidence>
<dbReference type="STRING" id="1810919.A0A3D8RYG4"/>
<name>A0A3D8RYG4_9EURO</name>
<feature type="region of interest" description="Disordered" evidence="1">
    <location>
        <begin position="25"/>
        <end position="68"/>
    </location>
</feature>
<dbReference type="Gene3D" id="3.50.50.60">
    <property type="entry name" value="FAD/NAD(P)-binding domain"/>
    <property type="match status" value="1"/>
</dbReference>
<dbReference type="Pfam" id="PF13450">
    <property type="entry name" value="NAD_binding_8"/>
    <property type="match status" value="1"/>
</dbReference>
<evidence type="ECO:0000256" key="1">
    <source>
        <dbReference type="SAM" id="MobiDB-lite"/>
    </source>
</evidence>
<dbReference type="PANTHER" id="PTHR43734">
    <property type="entry name" value="PHYTOENE DESATURASE"/>
    <property type="match status" value="1"/>
</dbReference>
<dbReference type="InterPro" id="IPR036188">
    <property type="entry name" value="FAD/NAD-bd_sf"/>
</dbReference>
<protein>
    <recommendedName>
        <fullName evidence="4">Amine oxidase domain-containing protein</fullName>
    </recommendedName>
</protein>
<organism evidence="2 3">
    <name type="scientific">Aspergillus mulundensis</name>
    <dbReference type="NCBI Taxonomy" id="1810919"/>
    <lineage>
        <taxon>Eukaryota</taxon>
        <taxon>Fungi</taxon>
        <taxon>Dikarya</taxon>
        <taxon>Ascomycota</taxon>
        <taxon>Pezizomycotina</taxon>
        <taxon>Eurotiomycetes</taxon>
        <taxon>Eurotiomycetidae</taxon>
        <taxon>Eurotiales</taxon>
        <taxon>Aspergillaceae</taxon>
        <taxon>Aspergillus</taxon>
        <taxon>Aspergillus subgen. Nidulantes</taxon>
    </lineage>
</organism>
<keyword evidence="3" id="KW-1185">Reference proteome</keyword>
<gene>
    <name evidence="2" type="ORF">DSM5745_05955</name>
</gene>
<dbReference type="RefSeq" id="XP_026603803.1">
    <property type="nucleotide sequence ID" value="XM_026747971.1"/>
</dbReference>
<dbReference type="Gene3D" id="3.30.70.1990">
    <property type="match status" value="1"/>
</dbReference>
<proteinExistence type="predicted"/>
<dbReference type="OrthoDB" id="68575at2759"/>
<evidence type="ECO:0008006" key="4">
    <source>
        <dbReference type="Google" id="ProtNLM"/>
    </source>
</evidence>
<dbReference type="PANTHER" id="PTHR43734:SF4">
    <property type="entry name" value="AMINE OXIDASE DOMAIN-CONTAINING PROTEIN"/>
    <property type="match status" value="1"/>
</dbReference>
<accession>A0A3D8RYG4</accession>
<dbReference type="Gene3D" id="1.10.405.20">
    <property type="match status" value="1"/>
</dbReference>
<reference evidence="2 3" key="1">
    <citation type="journal article" date="2018" name="IMA Fungus">
        <title>IMA Genome-F 9: Draft genome sequence of Annulohypoxylon stygium, Aspergillus mulundensis, Berkeleyomyces basicola (syn. Thielaviopsis basicola), Ceratocystis smalleyi, two Cercospora beticola strains, Coleophoma cylindrospora, Fusarium fracticaudum, Phialophora cf. hyalina, and Morchella septimelata.</title>
        <authorList>
            <person name="Wingfield B.D."/>
            <person name="Bills G.F."/>
            <person name="Dong Y."/>
            <person name="Huang W."/>
            <person name="Nel W.J."/>
            <person name="Swalarsk-Parry B.S."/>
            <person name="Vaghefi N."/>
            <person name="Wilken P.M."/>
            <person name="An Z."/>
            <person name="de Beer Z.W."/>
            <person name="De Vos L."/>
            <person name="Chen L."/>
            <person name="Duong T.A."/>
            <person name="Gao Y."/>
            <person name="Hammerbacher A."/>
            <person name="Kikkert J.R."/>
            <person name="Li Y."/>
            <person name="Li H."/>
            <person name="Li K."/>
            <person name="Li Q."/>
            <person name="Liu X."/>
            <person name="Ma X."/>
            <person name="Naidoo K."/>
            <person name="Pethybridge S.J."/>
            <person name="Sun J."/>
            <person name="Steenkamp E.T."/>
            <person name="van der Nest M.A."/>
            <person name="van Wyk S."/>
            <person name="Wingfield M.J."/>
            <person name="Xiong C."/>
            <person name="Yue Q."/>
            <person name="Zhang X."/>
        </authorList>
    </citation>
    <scope>NUCLEOTIDE SEQUENCE [LARGE SCALE GENOMIC DNA]</scope>
    <source>
        <strain evidence="2 3">DSM 5745</strain>
    </source>
</reference>
<feature type="compositionally biased region" description="Polar residues" evidence="1">
    <location>
        <begin position="29"/>
        <end position="39"/>
    </location>
</feature>
<dbReference type="GeneID" id="38116325"/>
<comment type="caution">
    <text evidence="2">The sequence shown here is derived from an EMBL/GenBank/DDBJ whole genome shotgun (WGS) entry which is preliminary data.</text>
</comment>
<dbReference type="EMBL" id="PVWQ01000006">
    <property type="protein sequence ID" value="RDW79103.1"/>
    <property type="molecule type" value="Genomic_DNA"/>
</dbReference>